<feature type="region of interest" description="Disordered" evidence="1">
    <location>
        <begin position="70"/>
        <end position="141"/>
    </location>
</feature>
<proteinExistence type="predicted"/>
<accession>A0A1I5SBX2</accession>
<dbReference type="STRING" id="587909.SAMN05421810_10388"/>
<reference evidence="3" key="1">
    <citation type="submission" date="2016-10" db="EMBL/GenBank/DDBJ databases">
        <authorList>
            <person name="Varghese N."/>
            <person name="Submissions S."/>
        </authorList>
    </citation>
    <scope>NUCLEOTIDE SEQUENCE [LARGE SCALE GENOMIC DNA]</scope>
    <source>
        <strain evidence="3">CGMCC 4.5579</strain>
    </source>
</reference>
<feature type="region of interest" description="Disordered" evidence="1">
    <location>
        <begin position="1"/>
        <end position="41"/>
    </location>
</feature>
<sequence>MGDHVHPRWLEAGPGGAPRTTPRRVGPLGASLSLSPVPPRANWGPARVGALGITRGVAWPWFSPVPFVRAGPVRGGARVKGERSESRSDAEGALDPSPTPSDTAGPEGDAGRCTPRTRGEDAAPPTPGSPSRSSVSPPGVPGRCARNLWITTGGWEQLDRCTAPFAAPGGFSSHTRCGCIPCRGCRVVGWWVPTPKPDCVDGRRHRVKAGKRALTRHRRPQSGFGSGWGEGVAAACNPWGGGVPRPGWEQRVLSRLVGRASAPGWERRVVARAGVKRLLSRAWRASEGALWPAASRPARVLGGTEATPAPPNEDLAVPDVDLAEALEVRGSGWSE</sequence>
<protein>
    <submittedName>
        <fullName evidence="2">Uncharacterized protein</fullName>
    </submittedName>
</protein>
<feature type="compositionally biased region" description="Basic and acidic residues" evidence="1">
    <location>
        <begin position="79"/>
        <end position="90"/>
    </location>
</feature>
<dbReference type="AlphaFoldDB" id="A0A1I5SBX2"/>
<dbReference type="Proteomes" id="UP000198727">
    <property type="component" value="Unassembled WGS sequence"/>
</dbReference>
<organism evidence="2 3">
    <name type="scientific">Amycolatopsis arida</name>
    <dbReference type="NCBI Taxonomy" id="587909"/>
    <lineage>
        <taxon>Bacteria</taxon>
        <taxon>Bacillati</taxon>
        <taxon>Actinomycetota</taxon>
        <taxon>Actinomycetes</taxon>
        <taxon>Pseudonocardiales</taxon>
        <taxon>Pseudonocardiaceae</taxon>
        <taxon>Amycolatopsis</taxon>
    </lineage>
</organism>
<name>A0A1I5SBX2_9PSEU</name>
<gene>
    <name evidence="2" type="ORF">SAMN05421810_10388</name>
</gene>
<feature type="compositionally biased region" description="Low complexity" evidence="1">
    <location>
        <begin position="129"/>
        <end position="141"/>
    </location>
</feature>
<keyword evidence="3" id="KW-1185">Reference proteome</keyword>
<evidence type="ECO:0000256" key="1">
    <source>
        <dbReference type="SAM" id="MobiDB-lite"/>
    </source>
</evidence>
<dbReference type="EMBL" id="FOWW01000003">
    <property type="protein sequence ID" value="SFP68264.1"/>
    <property type="molecule type" value="Genomic_DNA"/>
</dbReference>
<evidence type="ECO:0000313" key="2">
    <source>
        <dbReference type="EMBL" id="SFP68264.1"/>
    </source>
</evidence>
<evidence type="ECO:0000313" key="3">
    <source>
        <dbReference type="Proteomes" id="UP000198727"/>
    </source>
</evidence>